<dbReference type="PANTHER" id="PTHR34700">
    <property type="entry name" value="POTASSIUM BINDING PROTEIN KBP"/>
    <property type="match status" value="1"/>
</dbReference>
<evidence type="ECO:0000313" key="3">
    <source>
        <dbReference type="EMBL" id="UZW75047.1"/>
    </source>
</evidence>
<dbReference type="CDD" id="cd00118">
    <property type="entry name" value="LysM"/>
    <property type="match status" value="1"/>
</dbReference>
<name>A0A9E8HIY7_9ALTE</name>
<feature type="signal peptide" evidence="1">
    <location>
        <begin position="1"/>
        <end position="21"/>
    </location>
</feature>
<dbReference type="InterPro" id="IPR052196">
    <property type="entry name" value="Bact_Kbp"/>
</dbReference>
<evidence type="ECO:0000256" key="1">
    <source>
        <dbReference type="SAM" id="SignalP"/>
    </source>
</evidence>
<reference evidence="3" key="1">
    <citation type="submission" date="2022-07" db="EMBL/GenBank/DDBJ databases">
        <title>Alkalimarinus sp. nov., isolated from gut of a Alitta virens.</title>
        <authorList>
            <person name="Yang A.I."/>
            <person name="Shin N.-R."/>
        </authorList>
    </citation>
    <scope>NUCLEOTIDE SEQUENCE</scope>
    <source>
        <strain evidence="3">FA028</strain>
    </source>
</reference>
<organism evidence="3 4">
    <name type="scientific">Alkalimarinus sediminis</name>
    <dbReference type="NCBI Taxonomy" id="1632866"/>
    <lineage>
        <taxon>Bacteria</taxon>
        <taxon>Pseudomonadati</taxon>
        <taxon>Pseudomonadota</taxon>
        <taxon>Gammaproteobacteria</taxon>
        <taxon>Alteromonadales</taxon>
        <taxon>Alteromonadaceae</taxon>
        <taxon>Alkalimarinus</taxon>
    </lineage>
</organism>
<keyword evidence="4" id="KW-1185">Reference proteome</keyword>
<dbReference type="Proteomes" id="UP001164472">
    <property type="component" value="Chromosome"/>
</dbReference>
<dbReference type="Pfam" id="PF01476">
    <property type="entry name" value="LysM"/>
    <property type="match status" value="1"/>
</dbReference>
<dbReference type="AlphaFoldDB" id="A0A9E8HIY7"/>
<dbReference type="InterPro" id="IPR036779">
    <property type="entry name" value="LysM_dom_sf"/>
</dbReference>
<evidence type="ECO:0000313" key="4">
    <source>
        <dbReference type="Proteomes" id="UP001164472"/>
    </source>
</evidence>
<feature type="domain" description="LysM" evidence="2">
    <location>
        <begin position="31"/>
        <end position="79"/>
    </location>
</feature>
<dbReference type="InterPro" id="IPR018392">
    <property type="entry name" value="LysM"/>
</dbReference>
<dbReference type="Gene3D" id="3.10.350.10">
    <property type="entry name" value="LysM domain"/>
    <property type="match status" value="1"/>
</dbReference>
<protein>
    <submittedName>
        <fullName evidence="3">LysM peptidoglycan-binding domain-containing protein</fullName>
    </submittedName>
</protein>
<keyword evidence="1" id="KW-0732">Signal</keyword>
<evidence type="ECO:0000259" key="2">
    <source>
        <dbReference type="PROSITE" id="PS51782"/>
    </source>
</evidence>
<gene>
    <name evidence="3" type="ORF">NNL22_00130</name>
</gene>
<dbReference type="RefSeq" id="WP_251812291.1">
    <property type="nucleotide sequence ID" value="NZ_CP101527.1"/>
</dbReference>
<sequence>MRKLLLGLSAMLMLGMQVAMAQPELKTGHPDQYTVVKGDTLWGISSRFLDSPWLWPEIWHANPQVENPHLIYPGDVLGLVYIKGLPKVTTIKRNPNGGVIKLSPKARATPLTTAIPAIPLDAISQFLNESRIVDQAELDAAPYVLVGKGDHILTGAGDDLFARGDVGDYKAMGIFRSNKTYVDPETNEFLGLEAKSIAKAKVKAINGEVVTLNVQRSSSEILQGDRLLPTDDRVINSMYHPSEPESEINGYMIDVVDGVSQIGQYAVVVINKGERDGLKEGNVLAVYKKGGIVQDPYTKEKIELPADRAGVLMVFRTFDKMSYGLVLKALRPLSLMDEVRNP</sequence>
<dbReference type="KEGG" id="asem:NNL22_00130"/>
<feature type="chain" id="PRO_5039623257" evidence="1">
    <location>
        <begin position="22"/>
        <end position="342"/>
    </location>
</feature>
<dbReference type="PROSITE" id="PS51782">
    <property type="entry name" value="LYSM"/>
    <property type="match status" value="1"/>
</dbReference>
<dbReference type="SUPFAM" id="SSF54106">
    <property type="entry name" value="LysM domain"/>
    <property type="match status" value="1"/>
</dbReference>
<dbReference type="PANTHER" id="PTHR34700:SF4">
    <property type="entry name" value="PHAGE-LIKE ELEMENT PBSX PROTEIN XKDP"/>
    <property type="match status" value="1"/>
</dbReference>
<dbReference type="EMBL" id="CP101527">
    <property type="protein sequence ID" value="UZW75047.1"/>
    <property type="molecule type" value="Genomic_DNA"/>
</dbReference>
<accession>A0A9E8HIY7</accession>
<proteinExistence type="predicted"/>